<gene>
    <name evidence="2" type="ORF">PR002_g25188</name>
</gene>
<comment type="caution">
    <text evidence="2">The sequence shown here is derived from an EMBL/GenBank/DDBJ whole genome shotgun (WGS) entry which is preliminary data.</text>
</comment>
<dbReference type="AlphaFoldDB" id="A0A6A3I241"/>
<feature type="region of interest" description="Disordered" evidence="1">
    <location>
        <begin position="1"/>
        <end position="25"/>
    </location>
</feature>
<protein>
    <submittedName>
        <fullName evidence="2">Uncharacterized protein</fullName>
    </submittedName>
</protein>
<sequence length="172" mass="18955">MEPMRRPGDIPTGYERGTIKESAPLSEPSIESTVFGLTLQWDSKSVHEFVTVANSDHPMTASSSASPPVWMTQPRGHLTEQGFKHDVMAYLAMSAGGLARDNDLAPNTLLQHMGIAKRFGHIEKEGFVQACMAKLDPGAYLAAIFVRCECPGFWIQPARFDPPPPPLRPVFY</sequence>
<dbReference type="OrthoDB" id="89347at2759"/>
<name>A0A6A3I241_9STRA</name>
<dbReference type="Proteomes" id="UP000435112">
    <property type="component" value="Unassembled WGS sequence"/>
</dbReference>
<evidence type="ECO:0000256" key="1">
    <source>
        <dbReference type="SAM" id="MobiDB-lite"/>
    </source>
</evidence>
<proteinExistence type="predicted"/>
<accession>A0A6A3I241</accession>
<evidence type="ECO:0000313" key="3">
    <source>
        <dbReference type="Proteomes" id="UP000435112"/>
    </source>
</evidence>
<reference evidence="2 3" key="1">
    <citation type="submission" date="2018-09" db="EMBL/GenBank/DDBJ databases">
        <title>Genomic investigation of the strawberry pathogen Phytophthora fragariae indicates pathogenicity is determined by transcriptional variation in three key races.</title>
        <authorList>
            <person name="Adams T.M."/>
            <person name="Armitage A.D."/>
            <person name="Sobczyk M.K."/>
            <person name="Bates H.J."/>
            <person name="Dunwell J.M."/>
            <person name="Nellist C.F."/>
            <person name="Harrison R.J."/>
        </authorList>
    </citation>
    <scope>NUCLEOTIDE SEQUENCE [LARGE SCALE GENOMIC DNA]</scope>
    <source>
        <strain evidence="2 3">SCRP324</strain>
    </source>
</reference>
<dbReference type="EMBL" id="QXFU01003266">
    <property type="protein sequence ID" value="KAE8976866.1"/>
    <property type="molecule type" value="Genomic_DNA"/>
</dbReference>
<evidence type="ECO:0000313" key="2">
    <source>
        <dbReference type="EMBL" id="KAE8976866.1"/>
    </source>
</evidence>
<organism evidence="2 3">
    <name type="scientific">Phytophthora rubi</name>
    <dbReference type="NCBI Taxonomy" id="129364"/>
    <lineage>
        <taxon>Eukaryota</taxon>
        <taxon>Sar</taxon>
        <taxon>Stramenopiles</taxon>
        <taxon>Oomycota</taxon>
        <taxon>Peronosporomycetes</taxon>
        <taxon>Peronosporales</taxon>
        <taxon>Peronosporaceae</taxon>
        <taxon>Phytophthora</taxon>
    </lineage>
</organism>